<sequence length="329" mass="37865">MKKNYIIRFFIGKGGVGKTTISSLYALKMSMKGLKTYIVSLDPAHNLGDVLDVKLGDEPIKISENLWAIEVDYDAMINKHLKELSDRIKDIYGYLKIFNLDKYVDVLKHSPGIEEQASLEKIIEIIRNYGEKGKADVIVFDTPPTGLMLRIMALPTISIIWIKKLLELRIAILERRKALTKITGEKLEVTLAGRKVSVPVEAKEDPIYNELIRLLDEYSWINNILTDQSKTYVALIINPELLSVLEAYRAYEFLNKLGITTKYIIANKVLRIKKIPEELEPKLRDQEKALSLAQNKFPSEKFVEIPYFPREPRGLEELRNKIKYVELIE</sequence>
<dbReference type="EC" id="3.6.3.16" evidence="3"/>
<dbReference type="GO" id="GO:0005524">
    <property type="term" value="F:ATP binding"/>
    <property type="evidence" value="ECO:0007669"/>
    <property type="project" value="InterPro"/>
</dbReference>
<dbReference type="KEGG" id="smr:Smar_0147"/>
<protein>
    <submittedName>
        <fullName evidence="3">Anion-transporting ATPase</fullName>
        <ecNumber evidence="3">3.6.3.16</ecNumber>
    </submittedName>
</protein>
<dbReference type="InterPro" id="IPR016300">
    <property type="entry name" value="ATPase_ArsA/GET3"/>
</dbReference>
<dbReference type="CDD" id="cd02035">
    <property type="entry name" value="ArsA"/>
    <property type="match status" value="1"/>
</dbReference>
<dbReference type="HOGENOM" id="CLU_040761_4_0_2"/>
<dbReference type="NCBIfam" id="TIGR00345">
    <property type="entry name" value="GET3_arsA_TRC40"/>
    <property type="match status" value="1"/>
</dbReference>
<feature type="domain" description="ArsA/GET3 Anion-transporting ATPase-like" evidence="2">
    <location>
        <begin position="9"/>
        <end position="320"/>
    </location>
</feature>
<comment type="similarity">
    <text evidence="1">Belongs to the arsA ATPase family.</text>
</comment>
<dbReference type="Pfam" id="PF02374">
    <property type="entry name" value="ArsA_ATPase"/>
    <property type="match status" value="1"/>
</dbReference>
<evidence type="ECO:0000313" key="4">
    <source>
        <dbReference type="Proteomes" id="UP000000254"/>
    </source>
</evidence>
<dbReference type="OrthoDB" id="46198at2157"/>
<accession>A3DKV0</accession>
<dbReference type="AlphaFoldDB" id="A3DKV0"/>
<name>A3DKV0_STAMF</name>
<gene>
    <name evidence="3" type="ordered locus">Smar_0147</name>
</gene>
<dbReference type="PANTHER" id="PTHR10803:SF3">
    <property type="entry name" value="ATPASE GET3"/>
    <property type="match status" value="1"/>
</dbReference>
<dbReference type="InterPro" id="IPR027417">
    <property type="entry name" value="P-loop_NTPase"/>
</dbReference>
<dbReference type="STRING" id="399550.Smar_0147"/>
<proteinExistence type="inferred from homology"/>
<dbReference type="GeneID" id="4907210"/>
<dbReference type="InterPro" id="IPR025723">
    <property type="entry name" value="ArsA/GET3_ATPase-like"/>
</dbReference>
<dbReference type="Proteomes" id="UP000000254">
    <property type="component" value="Chromosome"/>
</dbReference>
<dbReference type="PANTHER" id="PTHR10803">
    <property type="entry name" value="ARSENICAL PUMP-DRIVING ATPASE ARSENITE-TRANSLOCATING ATPASE"/>
    <property type="match status" value="1"/>
</dbReference>
<dbReference type="Gene3D" id="3.40.50.300">
    <property type="entry name" value="P-loop containing nucleotide triphosphate hydrolases"/>
    <property type="match status" value="1"/>
</dbReference>
<dbReference type="RefSeq" id="WP_011838451.1">
    <property type="nucleotide sequence ID" value="NC_009033.1"/>
</dbReference>
<organism evidence="3 4">
    <name type="scientific">Staphylothermus marinus (strain ATCC 43588 / DSM 3639 / JCM 9404 / F1)</name>
    <dbReference type="NCBI Taxonomy" id="399550"/>
    <lineage>
        <taxon>Archaea</taxon>
        <taxon>Thermoproteota</taxon>
        <taxon>Thermoprotei</taxon>
        <taxon>Desulfurococcales</taxon>
        <taxon>Desulfurococcaceae</taxon>
        <taxon>Staphylothermus</taxon>
    </lineage>
</organism>
<reference evidence="4" key="1">
    <citation type="journal article" date="2009" name="BMC Genomics">
        <title>The complete genome sequence of Staphylothermus marinus reveals differences in sulfur metabolism among heterotrophic Crenarchaeota.</title>
        <authorList>
            <person name="Anderson I.J."/>
            <person name="Dharmarajan L."/>
            <person name="Rodriguez J."/>
            <person name="Hooper S."/>
            <person name="Porat I."/>
            <person name="Ulrich L.E."/>
            <person name="Elkins J.G."/>
            <person name="Mavromatis K."/>
            <person name="Sun H."/>
            <person name="Land M."/>
            <person name="Lapidus A."/>
            <person name="Lucas S."/>
            <person name="Barry K."/>
            <person name="Huber H."/>
            <person name="Zhulin I.B."/>
            <person name="Whitman W.B."/>
            <person name="Mukhopadhyay B."/>
            <person name="Woese C."/>
            <person name="Bristow J."/>
            <person name="Kyrpides N."/>
        </authorList>
    </citation>
    <scope>NUCLEOTIDE SEQUENCE [LARGE SCALE GENOMIC DNA]</scope>
    <source>
        <strain evidence="4">ATCC 43588 / DSM 3639 / JCM 9404 / F1</strain>
    </source>
</reference>
<evidence type="ECO:0000259" key="2">
    <source>
        <dbReference type="Pfam" id="PF02374"/>
    </source>
</evidence>
<dbReference type="eggNOG" id="arCOG02849">
    <property type="taxonomic scope" value="Archaea"/>
</dbReference>
<dbReference type="EMBL" id="CP000575">
    <property type="protein sequence ID" value="ABN69260.1"/>
    <property type="molecule type" value="Genomic_DNA"/>
</dbReference>
<keyword evidence="3" id="KW-0378">Hydrolase</keyword>
<evidence type="ECO:0000256" key="1">
    <source>
        <dbReference type="ARBA" id="ARBA00011040"/>
    </source>
</evidence>
<evidence type="ECO:0000313" key="3">
    <source>
        <dbReference type="EMBL" id="ABN69260.1"/>
    </source>
</evidence>
<dbReference type="GO" id="GO:0016887">
    <property type="term" value="F:ATP hydrolysis activity"/>
    <property type="evidence" value="ECO:0007669"/>
    <property type="project" value="InterPro"/>
</dbReference>
<reference evidence="3 4" key="2">
    <citation type="journal article" date="2009" name="Stand. Genomic Sci.">
        <title>Complete genome sequence of Staphylothermus marinus Stetter and Fiala 1986 type strain F1.</title>
        <authorList>
            <person name="Anderson I.J."/>
            <person name="Sun H."/>
            <person name="Lapidus A."/>
            <person name="Copeland A."/>
            <person name="Glavina Del Rio T."/>
            <person name="Tice H."/>
            <person name="Dalin E."/>
            <person name="Lucas S."/>
            <person name="Barry K."/>
            <person name="Land M."/>
            <person name="Richardson P."/>
            <person name="Huber H."/>
            <person name="Kyrpides N.C."/>
        </authorList>
    </citation>
    <scope>NUCLEOTIDE SEQUENCE [LARGE SCALE GENOMIC DNA]</scope>
    <source>
        <strain evidence="4">ATCC 43588 / DSM 3639 / JCM 9404 / F1</strain>
    </source>
</reference>
<keyword evidence="4" id="KW-1185">Reference proteome</keyword>
<dbReference type="SUPFAM" id="SSF52540">
    <property type="entry name" value="P-loop containing nucleoside triphosphate hydrolases"/>
    <property type="match status" value="1"/>
</dbReference>